<dbReference type="OrthoDB" id="27389at2759"/>
<dbReference type="Pfam" id="PF00620">
    <property type="entry name" value="RhoGAP"/>
    <property type="match status" value="1"/>
</dbReference>
<gene>
    <name evidence="2" type="ORF">AV530_016937</name>
</gene>
<feature type="domain" description="Rho-GAP" evidence="1">
    <location>
        <begin position="6"/>
        <end position="108"/>
    </location>
</feature>
<dbReference type="InterPro" id="IPR000198">
    <property type="entry name" value="RhoGAP_dom"/>
</dbReference>
<keyword evidence="3" id="KW-1185">Reference proteome</keyword>
<dbReference type="Gene3D" id="1.10.555.10">
    <property type="entry name" value="Rho GTPase activation protein"/>
    <property type="match status" value="1"/>
</dbReference>
<comment type="caution">
    <text evidence="2">The sequence shown here is derived from an EMBL/GenBank/DDBJ whole genome shotgun (WGS) entry which is preliminary data.</text>
</comment>
<dbReference type="EMBL" id="LSYS01009367">
    <property type="protein sequence ID" value="OPJ66997.1"/>
    <property type="molecule type" value="Genomic_DNA"/>
</dbReference>
<protein>
    <recommendedName>
        <fullName evidence="1">Rho-GAP domain-containing protein</fullName>
    </recommendedName>
</protein>
<evidence type="ECO:0000313" key="2">
    <source>
        <dbReference type="EMBL" id="OPJ66997.1"/>
    </source>
</evidence>
<reference evidence="2 3" key="1">
    <citation type="submission" date="2016-02" db="EMBL/GenBank/DDBJ databases">
        <title>Band-tailed pigeon sequencing and assembly.</title>
        <authorList>
            <person name="Soares A.E."/>
            <person name="Novak B.J."/>
            <person name="Rice E.S."/>
            <person name="O'Connell B."/>
            <person name="Chang D."/>
            <person name="Weber S."/>
            <person name="Shapiro B."/>
        </authorList>
    </citation>
    <scope>NUCLEOTIDE SEQUENCE [LARGE SCALE GENOMIC DNA]</scope>
    <source>
        <strain evidence="2">BTP2013</strain>
        <tissue evidence="2">Blood</tissue>
    </source>
</reference>
<evidence type="ECO:0000313" key="3">
    <source>
        <dbReference type="Proteomes" id="UP000190648"/>
    </source>
</evidence>
<accession>A0A1V4J5D1</accession>
<dbReference type="Proteomes" id="UP000190648">
    <property type="component" value="Unassembled WGS sequence"/>
</dbReference>
<dbReference type="PROSITE" id="PS50238">
    <property type="entry name" value="RHOGAP"/>
    <property type="match status" value="1"/>
</dbReference>
<dbReference type="SUPFAM" id="SSF48350">
    <property type="entry name" value="GTPase activation domain, GAP"/>
    <property type="match status" value="1"/>
</dbReference>
<organism evidence="2 3">
    <name type="scientific">Patagioenas fasciata monilis</name>
    <dbReference type="NCBI Taxonomy" id="372326"/>
    <lineage>
        <taxon>Eukaryota</taxon>
        <taxon>Metazoa</taxon>
        <taxon>Chordata</taxon>
        <taxon>Craniata</taxon>
        <taxon>Vertebrata</taxon>
        <taxon>Euteleostomi</taxon>
        <taxon>Archelosauria</taxon>
        <taxon>Archosauria</taxon>
        <taxon>Dinosauria</taxon>
        <taxon>Saurischia</taxon>
        <taxon>Theropoda</taxon>
        <taxon>Coelurosauria</taxon>
        <taxon>Aves</taxon>
        <taxon>Neognathae</taxon>
        <taxon>Neoaves</taxon>
        <taxon>Columbimorphae</taxon>
        <taxon>Columbiformes</taxon>
        <taxon>Columbidae</taxon>
        <taxon>Patagioenas</taxon>
    </lineage>
</organism>
<dbReference type="GO" id="GO:0005096">
    <property type="term" value="F:GTPase activator activity"/>
    <property type="evidence" value="ECO:0007669"/>
    <property type="project" value="TreeGrafter"/>
</dbReference>
<name>A0A1V4J5D1_PATFA</name>
<dbReference type="PANTHER" id="PTHR23179:SF26">
    <property type="entry name" value="T-CELL ACTIVATION RHO GTPASE-ACTIVATING PROTEIN"/>
    <property type="match status" value="1"/>
</dbReference>
<dbReference type="PANTHER" id="PTHR23179">
    <property type="entry name" value="T-CELL ACTIVATION RHO GTPASE ACTIVATING PROTEIN-RELATED"/>
    <property type="match status" value="1"/>
</dbReference>
<dbReference type="AlphaFoldDB" id="A0A1V4J5D1"/>
<dbReference type="GO" id="GO:0007165">
    <property type="term" value="P:signal transduction"/>
    <property type="evidence" value="ECO:0007669"/>
    <property type="project" value="InterPro"/>
</dbReference>
<proteinExistence type="predicted"/>
<dbReference type="InterPro" id="IPR008936">
    <property type="entry name" value="Rho_GTPase_activation_prot"/>
</dbReference>
<evidence type="ECO:0000259" key="1">
    <source>
        <dbReference type="PROSITE" id="PS50238"/>
    </source>
</evidence>
<sequence>MTLHTSSLEMLVKSQAKDLLALLQEHGPSMEGIFLLLASERASQEIREALDGKVEVQLQSQPVHLLAIILQDFLRKIPSQLLQTQLYQQWMDALQKTSRQEGLAGLKE</sequence>